<sequence length="120" mass="13877">MQRVDESRLHAWQALSQFFLDTELTEASLAWVASVMTQSPYTLDQLHSILWHELYPALQWNLRSMAGEWAGWTDEFLIEHVRVRSFEPAVPRSGAVGDEIARCWERALARLRVQGLGRPK</sequence>
<gene>
    <name evidence="2" type="ORF">IZU98_11440</name>
</gene>
<dbReference type="Proteomes" id="UP000594430">
    <property type="component" value="Chromosome"/>
</dbReference>
<protein>
    <recommendedName>
        <fullName evidence="1">DUF7079 domain-containing protein</fullName>
    </recommendedName>
</protein>
<proteinExistence type="predicted"/>
<feature type="domain" description="DUF7079" evidence="1">
    <location>
        <begin position="6"/>
        <end position="108"/>
    </location>
</feature>
<dbReference type="AlphaFoldDB" id="A0A2V4IFK8"/>
<name>A0A2V4IFK8_9PSED</name>
<dbReference type="InterPro" id="IPR055507">
    <property type="entry name" value="DUF7079"/>
</dbReference>
<evidence type="ECO:0000313" key="3">
    <source>
        <dbReference type="Proteomes" id="UP000594430"/>
    </source>
</evidence>
<reference evidence="2 3" key="1">
    <citation type="submission" date="2020-11" db="EMBL/GenBank/DDBJ databases">
        <title>Pseudomonas fulva producing VIM-24.</title>
        <authorList>
            <person name="Liu S."/>
        </authorList>
    </citation>
    <scope>NUCLEOTIDE SEQUENCE [LARGE SCALE GENOMIC DNA]</scope>
    <source>
        <strain evidence="2 3">ZDHY414</strain>
    </source>
</reference>
<evidence type="ECO:0000259" key="1">
    <source>
        <dbReference type="Pfam" id="PF23296"/>
    </source>
</evidence>
<dbReference type="Pfam" id="PF23296">
    <property type="entry name" value="DUF7079"/>
    <property type="match status" value="1"/>
</dbReference>
<dbReference type="EMBL" id="CP064946">
    <property type="protein sequence ID" value="QPH47042.1"/>
    <property type="molecule type" value="Genomic_DNA"/>
</dbReference>
<evidence type="ECO:0000313" key="2">
    <source>
        <dbReference type="EMBL" id="QPH47042.1"/>
    </source>
</evidence>
<accession>A0A2V4IFK8</accession>
<organism evidence="2 3">
    <name type="scientific">Pseudomonas fulva</name>
    <dbReference type="NCBI Taxonomy" id="47880"/>
    <lineage>
        <taxon>Bacteria</taxon>
        <taxon>Pseudomonadati</taxon>
        <taxon>Pseudomonadota</taxon>
        <taxon>Gammaproteobacteria</taxon>
        <taxon>Pseudomonadales</taxon>
        <taxon>Pseudomonadaceae</taxon>
        <taxon>Pseudomonas</taxon>
    </lineage>
</organism>
<dbReference type="RefSeq" id="WP_027914972.1">
    <property type="nucleotide sequence ID" value="NZ_BQHM01000013.1"/>
</dbReference>